<dbReference type="EMBL" id="MAEM01000243">
    <property type="protein sequence ID" value="OBS01885.1"/>
    <property type="molecule type" value="Genomic_DNA"/>
</dbReference>
<reference evidence="2 3" key="1">
    <citation type="submission" date="2016-06" db="EMBL/GenBank/DDBJ databases">
        <authorList>
            <person name="Kjaerup R.B."/>
            <person name="Dalgaard T.S."/>
            <person name="Juul-Madsen H.R."/>
        </authorList>
    </citation>
    <scope>NUCLEOTIDE SEQUENCE [LARGE SCALE GENOMIC DNA]</scope>
    <source>
        <strain evidence="2 3">1245752.6</strain>
    </source>
</reference>
<dbReference type="RefSeq" id="WP_065133894.1">
    <property type="nucleotide sequence ID" value="NZ_MAEM01000243.1"/>
</dbReference>
<evidence type="ECO:0000313" key="3">
    <source>
        <dbReference type="Proteomes" id="UP000093757"/>
    </source>
</evidence>
<feature type="region of interest" description="Disordered" evidence="1">
    <location>
        <begin position="1"/>
        <end position="26"/>
    </location>
</feature>
<accession>A0A1A6BHS6</accession>
<dbReference type="Proteomes" id="UP000093757">
    <property type="component" value="Unassembled WGS sequence"/>
</dbReference>
<comment type="caution">
    <text evidence="2">The sequence shown here is derived from an EMBL/GenBank/DDBJ whole genome shotgun (WGS) entry which is preliminary data.</text>
</comment>
<evidence type="ECO:0000256" key="1">
    <source>
        <dbReference type="SAM" id="MobiDB-lite"/>
    </source>
</evidence>
<feature type="compositionally biased region" description="Basic residues" evidence="1">
    <location>
        <begin position="133"/>
        <end position="142"/>
    </location>
</feature>
<proteinExistence type="predicted"/>
<gene>
    <name evidence="2" type="ORF">A9W98_18050</name>
</gene>
<protein>
    <submittedName>
        <fullName evidence="2">Uncharacterized protein</fullName>
    </submittedName>
</protein>
<sequence length="142" mass="16689">MTDKRQTAPRRRWTVQPWPWPGDSREDRAKRVARSYRQLVFDITQGRVDDPAGDLYRLDQQWLQYGAFWAIPSQDPYDPSEWVHAADAAHYADVEPGTIRKWAERGHIRVEHDHQGAPVYNIGDLRSNEIRQRNARKRSPTT</sequence>
<feature type="region of interest" description="Disordered" evidence="1">
    <location>
        <begin position="118"/>
        <end position="142"/>
    </location>
</feature>
<evidence type="ECO:0000313" key="2">
    <source>
        <dbReference type="EMBL" id="OBS01885.1"/>
    </source>
</evidence>
<dbReference type="AlphaFoldDB" id="A0A1A6BHS6"/>
<organism evidence="2 3">
    <name type="scientific">Mycobacterium gordonae</name>
    <dbReference type="NCBI Taxonomy" id="1778"/>
    <lineage>
        <taxon>Bacteria</taxon>
        <taxon>Bacillati</taxon>
        <taxon>Actinomycetota</taxon>
        <taxon>Actinomycetes</taxon>
        <taxon>Mycobacteriales</taxon>
        <taxon>Mycobacteriaceae</taxon>
        <taxon>Mycobacterium</taxon>
    </lineage>
</organism>
<dbReference type="OrthoDB" id="4744257at2"/>
<name>A0A1A6BHS6_MYCGO</name>